<dbReference type="InterPro" id="IPR015300">
    <property type="entry name" value="DNA-bd_pseudobarrel_sf"/>
</dbReference>
<dbReference type="Pfam" id="PF02362">
    <property type="entry name" value="B3"/>
    <property type="match status" value="1"/>
</dbReference>
<evidence type="ECO:0000256" key="3">
    <source>
        <dbReference type="ARBA" id="ARBA00023125"/>
    </source>
</evidence>
<dbReference type="InterPro" id="IPR003340">
    <property type="entry name" value="B3_DNA-bd"/>
</dbReference>
<name>A0A4D6LEP3_VIGUN</name>
<evidence type="ECO:0000259" key="6">
    <source>
        <dbReference type="PROSITE" id="PS50863"/>
    </source>
</evidence>
<dbReference type="SUPFAM" id="SSF101936">
    <property type="entry name" value="DNA-binding pseudobarrel domain"/>
    <property type="match status" value="1"/>
</dbReference>
<keyword evidence="2" id="KW-0805">Transcription regulation</keyword>
<evidence type="ECO:0000256" key="5">
    <source>
        <dbReference type="ARBA" id="ARBA00023242"/>
    </source>
</evidence>
<accession>A0A4D6LEP3</accession>
<dbReference type="Gene3D" id="2.40.330.10">
    <property type="entry name" value="DNA-binding pseudobarrel domain"/>
    <property type="match status" value="1"/>
</dbReference>
<dbReference type="PROSITE" id="PS50863">
    <property type="entry name" value="B3"/>
    <property type="match status" value="1"/>
</dbReference>
<keyword evidence="3" id="KW-0238">DNA-binding</keyword>
<keyword evidence="8" id="KW-1185">Reference proteome</keyword>
<evidence type="ECO:0000256" key="4">
    <source>
        <dbReference type="ARBA" id="ARBA00023163"/>
    </source>
</evidence>
<feature type="domain" description="TF-B3" evidence="6">
    <location>
        <begin position="181"/>
        <end position="277"/>
    </location>
</feature>
<evidence type="ECO:0000313" key="7">
    <source>
        <dbReference type="EMBL" id="QCD87081.1"/>
    </source>
</evidence>
<reference evidence="7 8" key="1">
    <citation type="submission" date="2019-04" db="EMBL/GenBank/DDBJ databases">
        <title>An improved genome assembly and genetic linkage map for asparagus bean, Vigna unguiculata ssp. sesquipedialis.</title>
        <authorList>
            <person name="Xia Q."/>
            <person name="Zhang R."/>
            <person name="Dong Y."/>
        </authorList>
    </citation>
    <scope>NUCLEOTIDE SEQUENCE [LARGE SCALE GENOMIC DNA]</scope>
    <source>
        <tissue evidence="7">Leaf</tissue>
    </source>
</reference>
<dbReference type="GO" id="GO:0003677">
    <property type="term" value="F:DNA binding"/>
    <property type="evidence" value="ECO:0007669"/>
    <property type="project" value="UniProtKB-KW"/>
</dbReference>
<comment type="subcellular location">
    <subcellularLocation>
        <location evidence="1">Nucleus</location>
    </subcellularLocation>
</comment>
<organism evidence="7 8">
    <name type="scientific">Vigna unguiculata</name>
    <name type="common">Cowpea</name>
    <dbReference type="NCBI Taxonomy" id="3917"/>
    <lineage>
        <taxon>Eukaryota</taxon>
        <taxon>Viridiplantae</taxon>
        <taxon>Streptophyta</taxon>
        <taxon>Embryophyta</taxon>
        <taxon>Tracheophyta</taxon>
        <taxon>Spermatophyta</taxon>
        <taxon>Magnoliopsida</taxon>
        <taxon>eudicotyledons</taxon>
        <taxon>Gunneridae</taxon>
        <taxon>Pentapetalae</taxon>
        <taxon>rosids</taxon>
        <taxon>fabids</taxon>
        <taxon>Fabales</taxon>
        <taxon>Fabaceae</taxon>
        <taxon>Papilionoideae</taxon>
        <taxon>50 kb inversion clade</taxon>
        <taxon>NPAAA clade</taxon>
        <taxon>indigoferoid/millettioid clade</taxon>
        <taxon>Phaseoleae</taxon>
        <taxon>Vigna</taxon>
    </lineage>
</organism>
<gene>
    <name evidence="7" type="ORF">DEO72_LG3g1612</name>
</gene>
<evidence type="ECO:0000313" key="8">
    <source>
        <dbReference type="Proteomes" id="UP000501690"/>
    </source>
</evidence>
<proteinExistence type="predicted"/>
<keyword evidence="5" id="KW-0539">Nucleus</keyword>
<keyword evidence="4" id="KW-0804">Transcription</keyword>
<dbReference type="EMBL" id="CP039347">
    <property type="protein sequence ID" value="QCD87081.1"/>
    <property type="molecule type" value="Genomic_DNA"/>
</dbReference>
<dbReference type="CDD" id="cd10017">
    <property type="entry name" value="B3_DNA"/>
    <property type="match status" value="1"/>
</dbReference>
<protein>
    <recommendedName>
        <fullName evidence="6">TF-B3 domain-containing protein</fullName>
    </recommendedName>
</protein>
<evidence type="ECO:0000256" key="2">
    <source>
        <dbReference type="ARBA" id="ARBA00023015"/>
    </source>
</evidence>
<evidence type="ECO:0000256" key="1">
    <source>
        <dbReference type="ARBA" id="ARBA00004123"/>
    </source>
</evidence>
<dbReference type="Proteomes" id="UP000501690">
    <property type="component" value="Linkage Group LG3"/>
</dbReference>
<dbReference type="AlphaFoldDB" id="A0A4D6LEP3"/>
<dbReference type="GO" id="GO:0005634">
    <property type="term" value="C:nucleus"/>
    <property type="evidence" value="ECO:0007669"/>
    <property type="project" value="UniProtKB-SubCell"/>
</dbReference>
<dbReference type="SMART" id="SM01019">
    <property type="entry name" value="B3"/>
    <property type="match status" value="1"/>
</dbReference>
<sequence>MSNFEANENNFARRYSFKNWFQSSLNLVFSTWEFIRFDETFFHYWGQHMEMGTNYFRDSVGNYLMVEFEECFMQNRSFRIAREISNFYKLDDLYWLGILYCGHRYFQIRIFNLAMKEIDYPAPRLVPNPQRPLSSSRFFTCFKSKLLLPQGIEINYAPQVVSVSNHDTHLGDYDPADFYYSMAKCLSENDTKSSSLYLESEFAAKALVKKRTRYILVNAEGDCWSCTIRRFGRRNKECYLSCGWKEFCKQNKLKEGTVIKLRVDKELSNFIYVMEIKV</sequence>